<accession>A0AAV3ZH04</accession>
<dbReference type="EMBL" id="BLXT01002413">
    <property type="protein sequence ID" value="GFN94082.1"/>
    <property type="molecule type" value="Genomic_DNA"/>
</dbReference>
<gene>
    <name evidence="1" type="ORF">PoB_002058800</name>
</gene>
<protein>
    <submittedName>
        <fullName evidence="1">Uncharacterized protein</fullName>
    </submittedName>
</protein>
<proteinExistence type="predicted"/>
<keyword evidence="2" id="KW-1185">Reference proteome</keyword>
<reference evidence="1 2" key="1">
    <citation type="journal article" date="2021" name="Elife">
        <title>Chloroplast acquisition without the gene transfer in kleptoplastic sea slugs, Plakobranchus ocellatus.</title>
        <authorList>
            <person name="Maeda T."/>
            <person name="Takahashi S."/>
            <person name="Yoshida T."/>
            <person name="Shimamura S."/>
            <person name="Takaki Y."/>
            <person name="Nagai Y."/>
            <person name="Toyoda A."/>
            <person name="Suzuki Y."/>
            <person name="Arimoto A."/>
            <person name="Ishii H."/>
            <person name="Satoh N."/>
            <person name="Nishiyama T."/>
            <person name="Hasebe M."/>
            <person name="Maruyama T."/>
            <person name="Minagawa J."/>
            <person name="Obokata J."/>
            <person name="Shigenobu S."/>
        </authorList>
    </citation>
    <scope>NUCLEOTIDE SEQUENCE [LARGE SCALE GENOMIC DNA]</scope>
</reference>
<evidence type="ECO:0000313" key="1">
    <source>
        <dbReference type="EMBL" id="GFN94082.1"/>
    </source>
</evidence>
<name>A0AAV3ZH04_9GAST</name>
<evidence type="ECO:0000313" key="2">
    <source>
        <dbReference type="Proteomes" id="UP000735302"/>
    </source>
</evidence>
<organism evidence="1 2">
    <name type="scientific">Plakobranchus ocellatus</name>
    <dbReference type="NCBI Taxonomy" id="259542"/>
    <lineage>
        <taxon>Eukaryota</taxon>
        <taxon>Metazoa</taxon>
        <taxon>Spiralia</taxon>
        <taxon>Lophotrochozoa</taxon>
        <taxon>Mollusca</taxon>
        <taxon>Gastropoda</taxon>
        <taxon>Heterobranchia</taxon>
        <taxon>Euthyneura</taxon>
        <taxon>Panpulmonata</taxon>
        <taxon>Sacoglossa</taxon>
        <taxon>Placobranchoidea</taxon>
        <taxon>Plakobranchidae</taxon>
        <taxon>Plakobranchus</taxon>
    </lineage>
</organism>
<sequence>MAITSIRASDASTSQYRTCQSLTISGHQIQKTLQFTARFDKMLCRLSTCRSLNLQAYGFTKPCSSEMSPTRDVHGQGQIVATWVTFESTWGTGIK</sequence>
<dbReference type="AlphaFoldDB" id="A0AAV3ZH04"/>
<comment type="caution">
    <text evidence="1">The sequence shown here is derived from an EMBL/GenBank/DDBJ whole genome shotgun (WGS) entry which is preliminary data.</text>
</comment>
<dbReference type="Proteomes" id="UP000735302">
    <property type="component" value="Unassembled WGS sequence"/>
</dbReference>